<evidence type="ECO:0000256" key="2">
    <source>
        <dbReference type="ARBA" id="ARBA00022448"/>
    </source>
</evidence>
<evidence type="ECO:0000256" key="3">
    <source>
        <dbReference type="ARBA" id="ARBA00022475"/>
    </source>
</evidence>
<dbReference type="NCBIfam" id="NF010828">
    <property type="entry name" value="PRK14232.1"/>
    <property type="match status" value="1"/>
</dbReference>
<comment type="subcellular location">
    <subcellularLocation>
        <location evidence="1 15">Cell membrane</location>
        <topology evidence="1 15">Multi-pass membrane protein</topology>
    </subcellularLocation>
</comment>
<keyword evidence="8 15" id="KW-0915">Sodium</keyword>
<evidence type="ECO:0000256" key="10">
    <source>
        <dbReference type="ARBA" id="ARBA00023136"/>
    </source>
</evidence>
<dbReference type="GO" id="GO:0005886">
    <property type="term" value="C:plasma membrane"/>
    <property type="evidence" value="ECO:0007669"/>
    <property type="project" value="UniProtKB-SubCell"/>
</dbReference>
<dbReference type="GO" id="GO:0140114">
    <property type="term" value="P:cellular detoxification of fluoride"/>
    <property type="evidence" value="ECO:0007669"/>
    <property type="project" value="UniProtKB-UniRule"/>
</dbReference>
<keyword evidence="3 15" id="KW-1003">Cell membrane</keyword>
<evidence type="ECO:0000256" key="9">
    <source>
        <dbReference type="ARBA" id="ARBA00023065"/>
    </source>
</evidence>
<dbReference type="GO" id="GO:0062054">
    <property type="term" value="F:fluoride channel activity"/>
    <property type="evidence" value="ECO:0007669"/>
    <property type="project" value="UniProtKB-UniRule"/>
</dbReference>
<accession>A0A1L5F3Q2</accession>
<evidence type="ECO:0000256" key="5">
    <source>
        <dbReference type="ARBA" id="ARBA00022692"/>
    </source>
</evidence>
<sequence length="121" mass="13228">MNFVFVGIGGAFGSLARYQLGKVISQKSATTFPVGTFIINITGVILLGMVSSLDISKNMYLLLGDGFLGAYTTFSTFMYEGFNLFQENEKLNAFIYILGSLILGIIGYILGFWLGNLIKII</sequence>
<evidence type="ECO:0000313" key="16">
    <source>
        <dbReference type="EMBL" id="APM37624.1"/>
    </source>
</evidence>
<evidence type="ECO:0000256" key="6">
    <source>
        <dbReference type="ARBA" id="ARBA00022723"/>
    </source>
</evidence>
<evidence type="ECO:0000256" key="14">
    <source>
        <dbReference type="ARBA" id="ARBA00049940"/>
    </source>
</evidence>
<dbReference type="RefSeq" id="WP_073537312.1">
    <property type="nucleotide sequence ID" value="NZ_CP018335.1"/>
</dbReference>
<proteinExistence type="inferred from homology"/>
<evidence type="ECO:0000256" key="1">
    <source>
        <dbReference type="ARBA" id="ARBA00004651"/>
    </source>
</evidence>
<gene>
    <name evidence="15" type="primary">fluC</name>
    <name evidence="15" type="synonym">crcB</name>
    <name evidence="16" type="ORF">BS101_02085</name>
</gene>
<feature type="transmembrane region" description="Helical" evidence="15">
    <location>
        <begin position="60"/>
        <end position="79"/>
    </location>
</feature>
<feature type="binding site" evidence="15">
    <location>
        <position position="69"/>
    </location>
    <ligand>
        <name>Na(+)</name>
        <dbReference type="ChEBI" id="CHEBI:29101"/>
        <note>structural</note>
    </ligand>
</feature>
<evidence type="ECO:0000256" key="13">
    <source>
        <dbReference type="ARBA" id="ARBA00035585"/>
    </source>
</evidence>
<evidence type="ECO:0000256" key="12">
    <source>
        <dbReference type="ARBA" id="ARBA00035120"/>
    </source>
</evidence>
<comment type="catalytic activity">
    <reaction evidence="13">
        <text>fluoride(in) = fluoride(out)</text>
        <dbReference type="Rhea" id="RHEA:76159"/>
        <dbReference type="ChEBI" id="CHEBI:17051"/>
    </reaction>
    <physiologicalReaction direction="left-to-right" evidence="13">
        <dbReference type="Rhea" id="RHEA:76160"/>
    </physiologicalReaction>
</comment>
<reference evidence="16 17" key="1">
    <citation type="submission" date="2016-12" db="EMBL/GenBank/DDBJ databases">
        <title>Complete genome sequence of Clostridium kluyveri JZZ isolated from the pit mud of a Chinese flavor liquor-making factory.</title>
        <authorList>
            <person name="Wang Y."/>
        </authorList>
    </citation>
    <scope>NUCLEOTIDE SEQUENCE [LARGE SCALE GENOMIC DNA]</scope>
    <source>
        <strain evidence="16 17">JZZ</strain>
    </source>
</reference>
<name>A0A1L5F3Q2_CLOKL</name>
<dbReference type="Pfam" id="PF02537">
    <property type="entry name" value="CRCB"/>
    <property type="match status" value="1"/>
</dbReference>
<keyword evidence="7 15" id="KW-1133">Transmembrane helix</keyword>
<evidence type="ECO:0000256" key="15">
    <source>
        <dbReference type="HAMAP-Rule" id="MF_00454"/>
    </source>
</evidence>
<dbReference type="PANTHER" id="PTHR28259:SF18">
    <property type="entry name" value="FLUORIDE-SPECIFIC ION CHANNEL FLUC"/>
    <property type="match status" value="1"/>
</dbReference>
<keyword evidence="2 15" id="KW-0813">Transport</keyword>
<dbReference type="InterPro" id="IPR003691">
    <property type="entry name" value="FluC"/>
</dbReference>
<keyword evidence="4" id="KW-0997">Cell inner membrane</keyword>
<keyword evidence="11 15" id="KW-0407">Ion channel</keyword>
<evidence type="ECO:0000256" key="11">
    <source>
        <dbReference type="ARBA" id="ARBA00023303"/>
    </source>
</evidence>
<protein>
    <recommendedName>
        <fullName evidence="15">Fluoride-specific ion channel FluC</fullName>
    </recommendedName>
</protein>
<feature type="transmembrane region" description="Helical" evidence="15">
    <location>
        <begin position="32"/>
        <end position="53"/>
    </location>
</feature>
<evidence type="ECO:0000256" key="4">
    <source>
        <dbReference type="ARBA" id="ARBA00022519"/>
    </source>
</evidence>
<dbReference type="AlphaFoldDB" id="A0A1L5F3Q2"/>
<evidence type="ECO:0000256" key="7">
    <source>
        <dbReference type="ARBA" id="ARBA00022989"/>
    </source>
</evidence>
<organism evidence="16 17">
    <name type="scientific">Clostridium kluyveri</name>
    <dbReference type="NCBI Taxonomy" id="1534"/>
    <lineage>
        <taxon>Bacteria</taxon>
        <taxon>Bacillati</taxon>
        <taxon>Bacillota</taxon>
        <taxon>Clostridia</taxon>
        <taxon>Eubacteriales</taxon>
        <taxon>Clostridiaceae</taxon>
        <taxon>Clostridium</taxon>
    </lineage>
</organism>
<comment type="function">
    <text evidence="14 15">Fluoride-specific ion channel. Important for reducing fluoride concentration in the cell, thus reducing its toxicity.</text>
</comment>
<dbReference type="HAMAP" id="MF_00454">
    <property type="entry name" value="FluC"/>
    <property type="match status" value="1"/>
</dbReference>
<dbReference type="EMBL" id="CP018335">
    <property type="protein sequence ID" value="APM37624.1"/>
    <property type="molecule type" value="Genomic_DNA"/>
</dbReference>
<keyword evidence="10 15" id="KW-0472">Membrane</keyword>
<feature type="binding site" evidence="15">
    <location>
        <position position="72"/>
    </location>
    <ligand>
        <name>Na(+)</name>
        <dbReference type="ChEBI" id="CHEBI:29101"/>
        <note>structural</note>
    </ligand>
</feature>
<dbReference type="PANTHER" id="PTHR28259">
    <property type="entry name" value="FLUORIDE EXPORT PROTEIN 1-RELATED"/>
    <property type="match status" value="1"/>
</dbReference>
<comment type="similarity">
    <text evidence="12 15">Belongs to the fluoride channel Fluc/FEX (TC 1.A.43) family.</text>
</comment>
<keyword evidence="6 15" id="KW-0479">Metal-binding</keyword>
<keyword evidence="5 15" id="KW-0812">Transmembrane</keyword>
<evidence type="ECO:0000313" key="17">
    <source>
        <dbReference type="Proteomes" id="UP000184604"/>
    </source>
</evidence>
<comment type="activity regulation">
    <text evidence="15">Na(+) is not transported, but it plays an essential structural role and its presence is essential for fluoride channel function.</text>
</comment>
<dbReference type="GO" id="GO:0046872">
    <property type="term" value="F:metal ion binding"/>
    <property type="evidence" value="ECO:0007669"/>
    <property type="project" value="UniProtKB-KW"/>
</dbReference>
<evidence type="ECO:0000256" key="8">
    <source>
        <dbReference type="ARBA" id="ARBA00023053"/>
    </source>
</evidence>
<keyword evidence="9 15" id="KW-0406">Ion transport</keyword>
<dbReference type="NCBIfam" id="TIGR00494">
    <property type="entry name" value="crcB"/>
    <property type="match status" value="1"/>
</dbReference>
<feature type="transmembrane region" description="Helical" evidence="15">
    <location>
        <begin position="91"/>
        <end position="115"/>
    </location>
</feature>
<dbReference type="OrthoDB" id="9815830at2"/>
<dbReference type="Proteomes" id="UP000184604">
    <property type="component" value="Chromosome"/>
</dbReference>